<sequence length="65" mass="7609">MHMWIVTLILIPFETDFKLDSQLYFHKLKVANCEYAPKTTYHDSLNKHEIVIDGKKWQLVGTVCG</sequence>
<organism evidence="1 2">
    <name type="scientific">uncultured phage_MedDCM-OCT-S35-C6</name>
    <dbReference type="NCBI Taxonomy" id="2741075"/>
    <lineage>
        <taxon>Viruses</taxon>
        <taxon>Duplodnaviria</taxon>
        <taxon>Heunggongvirae</taxon>
        <taxon>Uroviricota</taxon>
        <taxon>Caudoviricetes</taxon>
        <taxon>Autographivirales</taxon>
        <taxon>Pelagivirus</taxon>
        <taxon>Pelagivirus S35C6</taxon>
    </lineage>
</organism>
<accession>A0A6S4PAK1</accession>
<dbReference type="EMBL" id="AP013542">
    <property type="protein sequence ID" value="BAQ94190.1"/>
    <property type="molecule type" value="Genomic_DNA"/>
</dbReference>
<dbReference type="Proteomes" id="UP000504827">
    <property type="component" value="Segment"/>
</dbReference>
<protein>
    <submittedName>
        <fullName evidence="1">Uncharacterized protein</fullName>
    </submittedName>
</protein>
<evidence type="ECO:0000313" key="1">
    <source>
        <dbReference type="EMBL" id="BAQ94190.1"/>
    </source>
</evidence>
<name>A0A6S4PAK1_9CAUD</name>
<reference evidence="1 2" key="1">
    <citation type="journal article" date="2013" name="PLoS Genet.">
        <title>Expanding the Marine Virosphere Using Metagenomics.</title>
        <authorList>
            <person name="Mizuno C.M."/>
            <person name="Rodriguez-Valera F."/>
            <person name="Kimes N.E."/>
            <person name="Ghai R."/>
        </authorList>
    </citation>
    <scope>NUCLEOTIDE SEQUENCE [LARGE SCALE GENOMIC DNA]</scope>
    <source>
        <strain evidence="1">UvMED-CGR-U-MedDCM-OCT-S35-C6</strain>
    </source>
</reference>
<keyword evidence="2" id="KW-1185">Reference proteome</keyword>
<evidence type="ECO:0000313" key="2">
    <source>
        <dbReference type="Proteomes" id="UP000504827"/>
    </source>
</evidence>
<proteinExistence type="predicted"/>